<dbReference type="AlphaFoldDB" id="A0A811MM00"/>
<dbReference type="GO" id="GO:0005737">
    <property type="term" value="C:cytoplasm"/>
    <property type="evidence" value="ECO:0007669"/>
    <property type="project" value="TreeGrafter"/>
</dbReference>
<evidence type="ECO:0000313" key="4">
    <source>
        <dbReference type="EMBL" id="CAD6211888.1"/>
    </source>
</evidence>
<keyword evidence="5" id="KW-1185">Reference proteome</keyword>
<dbReference type="SUPFAM" id="SSF50978">
    <property type="entry name" value="WD40 repeat-like"/>
    <property type="match status" value="1"/>
</dbReference>
<organism evidence="4 5">
    <name type="scientific">Miscanthus lutarioriparius</name>
    <dbReference type="NCBI Taxonomy" id="422564"/>
    <lineage>
        <taxon>Eukaryota</taxon>
        <taxon>Viridiplantae</taxon>
        <taxon>Streptophyta</taxon>
        <taxon>Embryophyta</taxon>
        <taxon>Tracheophyta</taxon>
        <taxon>Spermatophyta</taxon>
        <taxon>Magnoliopsida</taxon>
        <taxon>Liliopsida</taxon>
        <taxon>Poales</taxon>
        <taxon>Poaceae</taxon>
        <taxon>PACMAD clade</taxon>
        <taxon>Panicoideae</taxon>
        <taxon>Andropogonodae</taxon>
        <taxon>Andropogoneae</taxon>
        <taxon>Saccharinae</taxon>
        <taxon>Miscanthus</taxon>
    </lineage>
</organism>
<reference evidence="4" key="1">
    <citation type="submission" date="2020-10" db="EMBL/GenBank/DDBJ databases">
        <authorList>
            <person name="Han B."/>
            <person name="Lu T."/>
            <person name="Zhao Q."/>
            <person name="Huang X."/>
            <person name="Zhao Y."/>
        </authorList>
    </citation>
    <scope>NUCLEOTIDE SEQUENCE</scope>
</reference>
<dbReference type="PROSITE" id="PS50082">
    <property type="entry name" value="WD_REPEATS_2"/>
    <property type="match status" value="1"/>
</dbReference>
<comment type="caution">
    <text evidence="4">The sequence shown here is derived from an EMBL/GenBank/DDBJ whole genome shotgun (WGS) entry which is preliminary data.</text>
</comment>
<evidence type="ECO:0000256" key="3">
    <source>
        <dbReference type="PROSITE-ProRule" id="PRU00221"/>
    </source>
</evidence>
<evidence type="ECO:0000256" key="2">
    <source>
        <dbReference type="ARBA" id="ARBA00022737"/>
    </source>
</evidence>
<keyword evidence="2" id="KW-0677">Repeat</keyword>
<dbReference type="OrthoDB" id="4869960at2759"/>
<protein>
    <submittedName>
        <fullName evidence="4">Uncharacterized protein</fullName>
    </submittedName>
</protein>
<dbReference type="Pfam" id="PF00400">
    <property type="entry name" value="WD40"/>
    <property type="match status" value="3"/>
</dbReference>
<dbReference type="EMBL" id="CAJGYO010000002">
    <property type="protein sequence ID" value="CAD6211888.1"/>
    <property type="molecule type" value="Genomic_DNA"/>
</dbReference>
<dbReference type="InterPro" id="IPR001680">
    <property type="entry name" value="WD40_rpt"/>
</dbReference>
<dbReference type="Gene3D" id="2.130.10.10">
    <property type="entry name" value="YVTN repeat-like/Quinoprotein amine dehydrogenase"/>
    <property type="match status" value="1"/>
</dbReference>
<dbReference type="PANTHER" id="PTHR15574:SF21">
    <property type="entry name" value="DDB1- AND CUL4-ASSOCIATED FACTOR 8"/>
    <property type="match status" value="1"/>
</dbReference>
<proteinExistence type="predicted"/>
<dbReference type="InterPro" id="IPR045151">
    <property type="entry name" value="DCAF8"/>
</dbReference>
<evidence type="ECO:0000256" key="1">
    <source>
        <dbReference type="ARBA" id="ARBA00022574"/>
    </source>
</evidence>
<name>A0A811MM00_9POAL</name>
<dbReference type="GO" id="GO:0080008">
    <property type="term" value="C:Cul4-RING E3 ubiquitin ligase complex"/>
    <property type="evidence" value="ECO:0007669"/>
    <property type="project" value="TreeGrafter"/>
</dbReference>
<keyword evidence="1 3" id="KW-0853">WD repeat</keyword>
<dbReference type="Proteomes" id="UP000604825">
    <property type="component" value="Unassembled WGS sequence"/>
</dbReference>
<sequence length="688" mass="76148">MRRPWRHPGPGAAIAARHGAADLCLREVGDLLPRRFARRAAGSEDLVMRLQIHRKLDRHTGCVNTVSFNEVGDILISGSDDQRVMLWDWDTGTVKLEFHSGHGGNVFQARFMPCSDDQTIVTCAADGEVRLAKIQDGGDVSTTLLGEHGGRAHNLAIEPGSPYIFYSCGEDGLVQQFDLRTNTASKLFLCRSSFIKSVSSTRVHLNAIAIDPRNPNLFAVGGSNAYARVYDIRKCKWDGSSDFGRTSDCYCPPHLVDDKSVGITGLAFSHLSELLVSYNEENIYLFPKNGGLGSDPKKSVKIGANEGCKSTMLASGHDVSQPAPQVYVGHRNCETVKRVTFIGPNDEYVASGSDCGRMFIWRKRDGKFLRAMEGDECIVNCIEPHPHAMTIASCGIDNDVKVWTPSAIERAPVVNVDELQLRPRKRRAKFWRFDLPDLLIQHILVSDHRQRSAEEDSSEDHEDNTGLLNLVLRAAVGEMCLVPAKYLMDWNVESVLAHPGYRWRIRDVAELGRQVQRIAPAPATSLLLLTTSDESQIGPNKHEARVGGGNDGINPEEHDKKYMGDDVLAAVDVLTTYSASRSHDDSTWPLGVKTCRIVSGDERWCLLLLIVRAREGKGRDNCVTVIDTMLGATTKRGLLGKGNYQLMDEAGKKYRNNGSYARDDSGRLEIERLCCDRRAGEGSERVLF</sequence>
<dbReference type="InterPro" id="IPR015943">
    <property type="entry name" value="WD40/YVTN_repeat-like_dom_sf"/>
</dbReference>
<dbReference type="InterPro" id="IPR036322">
    <property type="entry name" value="WD40_repeat_dom_sf"/>
</dbReference>
<feature type="repeat" description="WD" evidence="3">
    <location>
        <begin position="56"/>
        <end position="97"/>
    </location>
</feature>
<dbReference type="SMART" id="SM00320">
    <property type="entry name" value="WD40"/>
    <property type="match status" value="6"/>
</dbReference>
<evidence type="ECO:0000313" key="5">
    <source>
        <dbReference type="Proteomes" id="UP000604825"/>
    </source>
</evidence>
<dbReference type="PANTHER" id="PTHR15574">
    <property type="entry name" value="WD REPEAT DOMAIN-CONTAINING FAMILY"/>
    <property type="match status" value="1"/>
</dbReference>
<dbReference type="PROSITE" id="PS50294">
    <property type="entry name" value="WD_REPEATS_REGION"/>
    <property type="match status" value="1"/>
</dbReference>
<gene>
    <name evidence="4" type="ORF">NCGR_LOCUS7748</name>
</gene>
<accession>A0A811MM00</accession>